<dbReference type="AlphaFoldDB" id="A0AA38SGY7"/>
<feature type="region of interest" description="Disordered" evidence="1">
    <location>
        <begin position="1"/>
        <end position="41"/>
    </location>
</feature>
<organism evidence="2 4">
    <name type="scientific">Centaurea solstitialis</name>
    <name type="common">yellow star-thistle</name>
    <dbReference type="NCBI Taxonomy" id="347529"/>
    <lineage>
        <taxon>Eukaryota</taxon>
        <taxon>Viridiplantae</taxon>
        <taxon>Streptophyta</taxon>
        <taxon>Embryophyta</taxon>
        <taxon>Tracheophyta</taxon>
        <taxon>Spermatophyta</taxon>
        <taxon>Magnoliopsida</taxon>
        <taxon>eudicotyledons</taxon>
        <taxon>Gunneridae</taxon>
        <taxon>Pentapetalae</taxon>
        <taxon>asterids</taxon>
        <taxon>campanulids</taxon>
        <taxon>Asterales</taxon>
        <taxon>Asteraceae</taxon>
        <taxon>Carduoideae</taxon>
        <taxon>Cardueae</taxon>
        <taxon>Centaureinae</taxon>
        <taxon>Centaurea</taxon>
    </lineage>
</organism>
<comment type="caution">
    <text evidence="2">The sequence shown here is derived from an EMBL/GenBank/DDBJ whole genome shotgun (WGS) entry which is preliminary data.</text>
</comment>
<evidence type="ECO:0000313" key="2">
    <source>
        <dbReference type="EMBL" id="KAJ9535861.1"/>
    </source>
</evidence>
<sequence>MDANGVNPWGKPQKKAGNRSNSGKFSKKMSKKFEKTKSVASSASKKIKAGASAGIIWLKLKYKLAKKK</sequence>
<dbReference type="EMBL" id="JARYMX010000095">
    <property type="protein sequence ID" value="KAJ9535919.1"/>
    <property type="molecule type" value="Genomic_DNA"/>
</dbReference>
<evidence type="ECO:0000313" key="4">
    <source>
        <dbReference type="Proteomes" id="UP001172457"/>
    </source>
</evidence>
<evidence type="ECO:0000256" key="1">
    <source>
        <dbReference type="SAM" id="MobiDB-lite"/>
    </source>
</evidence>
<gene>
    <name evidence="3" type="ORF">OSB04_un000918</name>
    <name evidence="2" type="ORF">OSB04_un000984</name>
</gene>
<dbReference type="Proteomes" id="UP001172457">
    <property type="component" value="Unassembled WGS sequence"/>
</dbReference>
<keyword evidence="4" id="KW-1185">Reference proteome</keyword>
<reference evidence="2" key="1">
    <citation type="submission" date="2023-03" db="EMBL/GenBank/DDBJ databases">
        <title>Chromosome-scale reference genome and RAD-based genetic map of yellow starthistle (Centaurea solstitialis) reveal putative structural variation and QTLs associated with invader traits.</title>
        <authorList>
            <person name="Reatini B."/>
            <person name="Cang F.A."/>
            <person name="Jiang Q."/>
            <person name="Mckibben M.T.W."/>
            <person name="Barker M.S."/>
            <person name="Rieseberg L.H."/>
            <person name="Dlugosch K.M."/>
        </authorList>
    </citation>
    <scope>NUCLEOTIDE SEQUENCE</scope>
    <source>
        <strain evidence="2">CAN-66</strain>
        <tissue evidence="2">Leaf</tissue>
    </source>
</reference>
<proteinExistence type="predicted"/>
<evidence type="ECO:0000313" key="3">
    <source>
        <dbReference type="EMBL" id="KAJ9535919.1"/>
    </source>
</evidence>
<dbReference type="EMBL" id="JARYMX010000107">
    <property type="protein sequence ID" value="KAJ9535861.1"/>
    <property type="molecule type" value="Genomic_DNA"/>
</dbReference>
<name>A0AA38SGY7_9ASTR</name>
<accession>A0AA38SGY7</accession>
<protein>
    <submittedName>
        <fullName evidence="2">Uncharacterized protein</fullName>
    </submittedName>
</protein>